<proteinExistence type="predicted"/>
<sequence>MSSEREKRFETIQPGISISSKYSTNGTLGLIVFDNTNNKPCILSNWHVLAKSSFLPRTSFRVGKPIFQPGRLFQGKRNSNIVARLTPDTTGIPIQLLQKL</sequence>
<accession>A0A345H8T8</accession>
<dbReference type="AlphaFoldDB" id="A0A345H8T8"/>
<evidence type="ECO:0000313" key="2">
    <source>
        <dbReference type="Proteomes" id="UP000253951"/>
    </source>
</evidence>
<dbReference type="KEGG" id="fat:DVK85_01605"/>
<organism evidence="1 2">
    <name type="scientific">Flavobacterium arcticum</name>
    <dbReference type="NCBI Taxonomy" id="1784713"/>
    <lineage>
        <taxon>Bacteria</taxon>
        <taxon>Pseudomonadati</taxon>
        <taxon>Bacteroidota</taxon>
        <taxon>Flavobacteriia</taxon>
        <taxon>Flavobacteriales</taxon>
        <taxon>Flavobacteriaceae</taxon>
        <taxon>Flavobacterium</taxon>
    </lineage>
</organism>
<gene>
    <name evidence="1" type="ORF">DVK85_01605</name>
</gene>
<protein>
    <submittedName>
        <fullName evidence="1">Uncharacterized protein</fullName>
    </submittedName>
</protein>
<name>A0A345H8T8_9FLAO</name>
<keyword evidence="2" id="KW-1185">Reference proteome</keyword>
<evidence type="ECO:0000313" key="1">
    <source>
        <dbReference type="EMBL" id="AXG72998.1"/>
    </source>
</evidence>
<dbReference type="Proteomes" id="UP000253951">
    <property type="component" value="Chromosome"/>
</dbReference>
<dbReference type="EMBL" id="CP031188">
    <property type="protein sequence ID" value="AXG72998.1"/>
    <property type="molecule type" value="Genomic_DNA"/>
</dbReference>
<reference evidence="1 2" key="1">
    <citation type="submission" date="2018-07" db="EMBL/GenBank/DDBJ databases">
        <title>Complete genome sequence of Flavobacterium arcticum type strain SM1502T.</title>
        <authorList>
            <person name="Li Y."/>
            <person name="Li D.-D."/>
        </authorList>
    </citation>
    <scope>NUCLEOTIDE SEQUENCE [LARGE SCALE GENOMIC DNA]</scope>
    <source>
        <strain evidence="1 2">SM1502</strain>
    </source>
</reference>